<evidence type="ECO:0000256" key="8">
    <source>
        <dbReference type="SAM" id="MobiDB-lite"/>
    </source>
</evidence>
<evidence type="ECO:0000256" key="4">
    <source>
        <dbReference type="ARBA" id="ARBA00022989"/>
    </source>
</evidence>
<keyword evidence="7" id="KW-0325">Glycoprotein</keyword>
<dbReference type="InterPro" id="IPR052192">
    <property type="entry name" value="Insect_Ionotropic_Sensory_Rcpt"/>
</dbReference>
<evidence type="ECO:0000256" key="1">
    <source>
        <dbReference type="ARBA" id="ARBA00004651"/>
    </source>
</evidence>
<organism evidence="10 11">
    <name type="scientific">Culex pipiens pipiens</name>
    <name type="common">Northern house mosquito</name>
    <dbReference type="NCBI Taxonomy" id="38569"/>
    <lineage>
        <taxon>Eukaryota</taxon>
        <taxon>Metazoa</taxon>
        <taxon>Ecdysozoa</taxon>
        <taxon>Arthropoda</taxon>
        <taxon>Hexapoda</taxon>
        <taxon>Insecta</taxon>
        <taxon>Pterygota</taxon>
        <taxon>Neoptera</taxon>
        <taxon>Endopterygota</taxon>
        <taxon>Diptera</taxon>
        <taxon>Nematocera</taxon>
        <taxon>Culicoidea</taxon>
        <taxon>Culicidae</taxon>
        <taxon>Culicinae</taxon>
        <taxon>Culicini</taxon>
        <taxon>Culex</taxon>
        <taxon>Culex</taxon>
    </lineage>
</organism>
<feature type="transmembrane region" description="Helical" evidence="9">
    <location>
        <begin position="81"/>
        <end position="108"/>
    </location>
</feature>
<evidence type="ECO:0000256" key="3">
    <source>
        <dbReference type="ARBA" id="ARBA00022692"/>
    </source>
</evidence>
<feature type="region of interest" description="Disordered" evidence="8">
    <location>
        <begin position="407"/>
        <end position="428"/>
    </location>
</feature>
<dbReference type="Proteomes" id="UP001562425">
    <property type="component" value="Unassembled WGS sequence"/>
</dbReference>
<comment type="caution">
    <text evidence="10">The sequence shown here is derived from an EMBL/GenBank/DDBJ whole genome shotgun (WGS) entry which is preliminary data.</text>
</comment>
<evidence type="ECO:0008006" key="12">
    <source>
        <dbReference type="Google" id="ProtNLM"/>
    </source>
</evidence>
<dbReference type="PANTHER" id="PTHR42643">
    <property type="entry name" value="IONOTROPIC RECEPTOR 20A-RELATED"/>
    <property type="match status" value="1"/>
</dbReference>
<evidence type="ECO:0000313" key="11">
    <source>
        <dbReference type="Proteomes" id="UP001562425"/>
    </source>
</evidence>
<proteinExistence type="predicted"/>
<sequence length="543" mass="60552">MLANASLAVLTVLANSLERSSQPGLELFISECDQIRNIYYPRCRGPSMSGTTITVYPLFPCHSVKYSIYIRKPVKRFRLFAFYYIFSPTLWIVLLGSLGLVTLVTLLIRNASSSFSPVQEALQSLYNLFANNGSAESFYGSSSLRVVFIVGSTLALIFWISFSTFLIAELAVSPANRLHGDLKQLATGRKLKAICVDPNSAGYARLLSAVRPLVNANPCPAEWPQWVNLFKEVCESKTSKVGFVESGNFLREYNFFHQRSPPCQLSSVMDNVFQIPKAIAVRRGYPYREEVGQVFLKVKERGIAQLATRQVFDALRAQKSGGTIQEGYLKISLRRLTVTFALLAIGAGLAFVILILEWATFVQKQQDPEESPLTRTKRFWNLAPEPNYEPEQQAINPVQRPPIGWLIPPDYSPPAPKPSRRRPTTTRPTHGLAYEIVKGVVLAGASNVVRVLSQTTPRPLRWTTARPSQLKRRVRPSTTTTTTEVPLEGSSSGLPNPADENNVLVPVTTYGQDNKPTVVYMFVPKDRILGYQKEDVESSVVED</sequence>
<evidence type="ECO:0000256" key="7">
    <source>
        <dbReference type="ARBA" id="ARBA00023180"/>
    </source>
</evidence>
<keyword evidence="5 9" id="KW-0472">Membrane</keyword>
<evidence type="ECO:0000313" key="10">
    <source>
        <dbReference type="EMBL" id="KAL1400540.1"/>
    </source>
</evidence>
<evidence type="ECO:0000256" key="9">
    <source>
        <dbReference type="SAM" id="Phobius"/>
    </source>
</evidence>
<evidence type="ECO:0000256" key="5">
    <source>
        <dbReference type="ARBA" id="ARBA00023136"/>
    </source>
</evidence>
<keyword evidence="3 9" id="KW-0812">Transmembrane</keyword>
<feature type="transmembrane region" description="Helical" evidence="9">
    <location>
        <begin position="338"/>
        <end position="361"/>
    </location>
</feature>
<keyword evidence="11" id="KW-1185">Reference proteome</keyword>
<evidence type="ECO:0000256" key="2">
    <source>
        <dbReference type="ARBA" id="ARBA00022475"/>
    </source>
</evidence>
<dbReference type="PANTHER" id="PTHR42643:SF24">
    <property type="entry name" value="IONOTROPIC RECEPTOR 60A"/>
    <property type="match status" value="1"/>
</dbReference>
<dbReference type="EMBL" id="JBEHCU010005211">
    <property type="protein sequence ID" value="KAL1400540.1"/>
    <property type="molecule type" value="Genomic_DNA"/>
</dbReference>
<feature type="transmembrane region" description="Helical" evidence="9">
    <location>
        <begin position="146"/>
        <end position="168"/>
    </location>
</feature>
<dbReference type="GO" id="GO:0005886">
    <property type="term" value="C:plasma membrane"/>
    <property type="evidence" value="ECO:0007669"/>
    <property type="project" value="UniProtKB-SubCell"/>
</dbReference>
<keyword evidence="2" id="KW-1003">Cell membrane</keyword>
<feature type="region of interest" description="Disordered" evidence="8">
    <location>
        <begin position="466"/>
        <end position="499"/>
    </location>
</feature>
<name>A0ABD1DLB9_CULPP</name>
<accession>A0ABD1DLB9</accession>
<keyword evidence="6" id="KW-0675">Receptor</keyword>
<evidence type="ECO:0000256" key="6">
    <source>
        <dbReference type="ARBA" id="ARBA00023170"/>
    </source>
</evidence>
<dbReference type="AlphaFoldDB" id="A0ABD1DLB9"/>
<protein>
    <recommendedName>
        <fullName evidence="12">Ionotropic receptor</fullName>
    </recommendedName>
</protein>
<gene>
    <name evidence="10" type="ORF">pipiens_007340</name>
</gene>
<reference evidence="10 11" key="1">
    <citation type="submission" date="2024-05" db="EMBL/GenBank/DDBJ databases">
        <title>Culex pipiens pipiens assembly and annotation.</title>
        <authorList>
            <person name="Alout H."/>
            <person name="Durand T."/>
        </authorList>
    </citation>
    <scope>NUCLEOTIDE SEQUENCE [LARGE SCALE GENOMIC DNA]</scope>
    <source>
        <strain evidence="10">HA-2024</strain>
        <tissue evidence="10">Whole body</tissue>
    </source>
</reference>
<comment type="subcellular location">
    <subcellularLocation>
        <location evidence="1">Cell membrane</location>
        <topology evidence="1">Multi-pass membrane protein</topology>
    </subcellularLocation>
</comment>
<keyword evidence="4 9" id="KW-1133">Transmembrane helix</keyword>